<keyword evidence="7 8" id="KW-0998">Cell outer membrane</keyword>
<dbReference type="EMBL" id="QSCF01000020">
    <property type="protein sequence ID" value="RGX78037.1"/>
    <property type="molecule type" value="Genomic_DNA"/>
</dbReference>
<dbReference type="OrthoDB" id="9761152at2"/>
<keyword evidence="11" id="KW-0675">Receptor</keyword>
<dbReference type="Gene3D" id="2.170.130.10">
    <property type="entry name" value="TonB-dependent receptor, plug domain"/>
    <property type="match status" value="1"/>
</dbReference>
<dbReference type="InterPro" id="IPR036942">
    <property type="entry name" value="Beta-barrel_TonB_sf"/>
</dbReference>
<dbReference type="SUPFAM" id="SSF49464">
    <property type="entry name" value="Carboxypeptidase regulatory domain-like"/>
    <property type="match status" value="1"/>
</dbReference>
<dbReference type="InterPro" id="IPR012910">
    <property type="entry name" value="Plug_dom"/>
</dbReference>
<evidence type="ECO:0000256" key="5">
    <source>
        <dbReference type="ARBA" id="ARBA00022729"/>
    </source>
</evidence>
<protein>
    <submittedName>
        <fullName evidence="11">TonB-dependent receptor</fullName>
    </submittedName>
</protein>
<comment type="similarity">
    <text evidence="8">Belongs to the TonB-dependent receptor family.</text>
</comment>
<dbReference type="Gene3D" id="2.60.40.1120">
    <property type="entry name" value="Carboxypeptidase-like, regulatory domain"/>
    <property type="match status" value="1"/>
</dbReference>
<evidence type="ECO:0000313" key="11">
    <source>
        <dbReference type="EMBL" id="RGX78037.1"/>
    </source>
</evidence>
<accession>A0A413H3E3</accession>
<gene>
    <name evidence="11" type="ORF">DXA68_13420</name>
</gene>
<feature type="domain" description="TonB-dependent receptor plug" evidence="10">
    <location>
        <begin position="120"/>
        <end position="197"/>
    </location>
</feature>
<feature type="chain" id="PRO_5019296133" evidence="9">
    <location>
        <begin position="24"/>
        <end position="902"/>
    </location>
</feature>
<proteinExistence type="inferred from homology"/>
<dbReference type="AlphaFoldDB" id="A0A413H3E3"/>
<keyword evidence="6 8" id="KW-0472">Membrane</keyword>
<sequence length="902" mass="99799">MKKHLIHFLLVVVLSVFSAAAFAQTTVKGQLVDAETGEPLVGAAIMVEGTSQGTVTDIDGYFKQSVAQGGTLVFKYVGFKDLKKKITQKGASVDLGAIPMEPDAVMLKDVVITSSVAVARKTPVALSTVDPTFIEEKLGTQEFPEILKSTPGVHANKQGGGYGDSEIYMRGFGQENVAVMVNGVPVNDMEWGGVYWSNWAGLSDVTRTLQTQRGLGASKVSAPSVGGTINIVTKGLESKKGGSISYAMGNDGMNKIQFNVSTGLTKNGWALTLLGAKHWGDGYVQGTKFEGYNYFINLAKRINDNHQLQFMATGAPQHHDQRDKGAGLTIADWEMTKRTYGVADNKYNPSFGYRKNGEAYNANHNFYHKPQISLNHQWEIDRKSSLSTSLYMSLGRGGGYSGQGNDKFSPYSYSSWNGAYKGALNTTFRRPDGTFDYAAIEDYNASSEYGSALVMSESKNEHVWYGLLSTYTTKLGENFDFYGGVDFRYYKGTHTNVISDLFGGEYYMDNADRLKVKAANNAAAADPLWAYEKLYVGDVVYRDYDGHVMQEGAFFQLEYNKDKLAAFVSGSLSNTGYWRVDRFYYDKEHEKSETVNFLGFTAKGGANYNLTENHNVFFNVGAISRAPKFSYGAFMQATSSNATNPNAVNEKIFSAELGYGFRSRMLTANVNLYYTKWMDKTMTTGTDLGYTRANINMSGVEATHMGAELDLKFKPFNWMELTGMFSYGDWKWGSNAKGYFFSEQGGQPLDKNGNVTELLGPDHAWAIINMDGVRVGGSAQTTAAVGLNVNVNKDIRVGADWTYYGRNYSYYQVDGTLLSINKENTLDDPWRIPAASMIDLNASWKFKIGGLDAVFSGNVNNLLNYQYIEKAWNPKGKVATDENVYVFYTLGRTYSLRLRVNF</sequence>
<evidence type="ECO:0000256" key="9">
    <source>
        <dbReference type="SAM" id="SignalP"/>
    </source>
</evidence>
<evidence type="ECO:0000259" key="10">
    <source>
        <dbReference type="Pfam" id="PF07715"/>
    </source>
</evidence>
<evidence type="ECO:0000256" key="4">
    <source>
        <dbReference type="ARBA" id="ARBA00022692"/>
    </source>
</evidence>
<organism evidence="11 12">
    <name type="scientific">Bacteroides stercorirosoris</name>
    <dbReference type="NCBI Taxonomy" id="871324"/>
    <lineage>
        <taxon>Bacteria</taxon>
        <taxon>Pseudomonadati</taxon>
        <taxon>Bacteroidota</taxon>
        <taxon>Bacteroidia</taxon>
        <taxon>Bacteroidales</taxon>
        <taxon>Bacteroidaceae</taxon>
        <taxon>Bacteroides</taxon>
    </lineage>
</organism>
<comment type="caution">
    <text evidence="11">The sequence shown here is derived from an EMBL/GenBank/DDBJ whole genome shotgun (WGS) entry which is preliminary data.</text>
</comment>
<dbReference type="InterPro" id="IPR008969">
    <property type="entry name" value="CarboxyPept-like_regulatory"/>
</dbReference>
<evidence type="ECO:0000256" key="2">
    <source>
        <dbReference type="ARBA" id="ARBA00022448"/>
    </source>
</evidence>
<keyword evidence="5 9" id="KW-0732">Signal</keyword>
<name>A0A413H3E3_9BACE</name>
<dbReference type="PANTHER" id="PTHR30069">
    <property type="entry name" value="TONB-DEPENDENT OUTER MEMBRANE RECEPTOR"/>
    <property type="match status" value="1"/>
</dbReference>
<evidence type="ECO:0000256" key="3">
    <source>
        <dbReference type="ARBA" id="ARBA00022452"/>
    </source>
</evidence>
<evidence type="ECO:0000256" key="8">
    <source>
        <dbReference type="PROSITE-ProRule" id="PRU01360"/>
    </source>
</evidence>
<dbReference type="Proteomes" id="UP000286075">
    <property type="component" value="Unassembled WGS sequence"/>
</dbReference>
<dbReference type="PROSITE" id="PS52016">
    <property type="entry name" value="TONB_DEPENDENT_REC_3"/>
    <property type="match status" value="1"/>
</dbReference>
<evidence type="ECO:0000256" key="7">
    <source>
        <dbReference type="ARBA" id="ARBA00023237"/>
    </source>
</evidence>
<keyword evidence="2 8" id="KW-0813">Transport</keyword>
<reference evidence="11 12" key="1">
    <citation type="submission" date="2018-08" db="EMBL/GenBank/DDBJ databases">
        <title>A genome reference for cultivated species of the human gut microbiota.</title>
        <authorList>
            <person name="Zou Y."/>
            <person name="Xue W."/>
            <person name="Luo G."/>
        </authorList>
    </citation>
    <scope>NUCLEOTIDE SEQUENCE [LARGE SCALE GENOMIC DNA]</scope>
    <source>
        <strain evidence="11 12">OF03-9BH</strain>
    </source>
</reference>
<dbReference type="InterPro" id="IPR039426">
    <property type="entry name" value="TonB-dep_rcpt-like"/>
</dbReference>
<comment type="subcellular location">
    <subcellularLocation>
        <location evidence="1 8">Cell outer membrane</location>
        <topology evidence="1 8">Multi-pass membrane protein</topology>
    </subcellularLocation>
</comment>
<dbReference type="Gene3D" id="2.40.170.20">
    <property type="entry name" value="TonB-dependent receptor, beta-barrel domain"/>
    <property type="match status" value="1"/>
</dbReference>
<dbReference type="GO" id="GO:0009279">
    <property type="term" value="C:cell outer membrane"/>
    <property type="evidence" value="ECO:0007669"/>
    <property type="project" value="UniProtKB-SubCell"/>
</dbReference>
<dbReference type="GO" id="GO:0044718">
    <property type="term" value="P:siderophore transmembrane transport"/>
    <property type="evidence" value="ECO:0007669"/>
    <property type="project" value="TreeGrafter"/>
</dbReference>
<evidence type="ECO:0000256" key="1">
    <source>
        <dbReference type="ARBA" id="ARBA00004571"/>
    </source>
</evidence>
<dbReference type="InterPro" id="IPR037066">
    <property type="entry name" value="Plug_dom_sf"/>
</dbReference>
<keyword evidence="3 8" id="KW-1134">Transmembrane beta strand</keyword>
<keyword evidence="4 8" id="KW-0812">Transmembrane</keyword>
<dbReference type="RefSeq" id="WP_117987743.1">
    <property type="nucleotide sequence ID" value="NZ_CABMFG010000020.1"/>
</dbReference>
<evidence type="ECO:0000313" key="12">
    <source>
        <dbReference type="Proteomes" id="UP000286075"/>
    </source>
</evidence>
<dbReference type="Pfam" id="PF13715">
    <property type="entry name" value="CarbopepD_reg_2"/>
    <property type="match status" value="1"/>
</dbReference>
<evidence type="ECO:0000256" key="6">
    <source>
        <dbReference type="ARBA" id="ARBA00023136"/>
    </source>
</evidence>
<dbReference type="SUPFAM" id="SSF56935">
    <property type="entry name" value="Porins"/>
    <property type="match status" value="1"/>
</dbReference>
<dbReference type="GO" id="GO:0015344">
    <property type="term" value="F:siderophore uptake transmembrane transporter activity"/>
    <property type="evidence" value="ECO:0007669"/>
    <property type="project" value="TreeGrafter"/>
</dbReference>
<dbReference type="PANTHER" id="PTHR30069:SF29">
    <property type="entry name" value="HEMOGLOBIN AND HEMOGLOBIN-HAPTOGLOBIN-BINDING PROTEIN 1-RELATED"/>
    <property type="match status" value="1"/>
</dbReference>
<dbReference type="Pfam" id="PF07715">
    <property type="entry name" value="Plug"/>
    <property type="match status" value="1"/>
</dbReference>
<feature type="signal peptide" evidence="9">
    <location>
        <begin position="1"/>
        <end position="23"/>
    </location>
</feature>